<dbReference type="STRING" id="481446.NIT7645_00253"/>
<gene>
    <name evidence="2" type="ORF">NIT7321_00533</name>
</gene>
<dbReference type="CDD" id="cd03509">
    <property type="entry name" value="DesA_FADS-like"/>
    <property type="match status" value="1"/>
</dbReference>
<dbReference type="RefSeq" id="WP_050672490.1">
    <property type="nucleotide sequence ID" value="NZ_CVRL01000005.1"/>
</dbReference>
<sequence>MSDPQRDGPLAAEAPIIAVGRVEWRTLFLILGCYGSWGAVLFAAGLLPPVVAVPILAVLITLHASLCHEALHGHPFRLRVLNEALMFLPLNLAIPYGRFRDTHLAHHRDERLTDPYDDPESNFLDPAVWLRLGWAARLLFRVNNTLLGRVVIGPLLGQGRFMAQEWRLIRSGDEAVLRDWLLHCLGAGLVVGLVWVSPLSLMSYLVAAYLGLAILKVRTFLEHRAHDDPKARTVIVERGGFLGFLFLNNHLHAVHHCHPGVPWYDLPALYAAQRQGFHDRNQGYSYPSYARIFRRYALRRKDPVAHPIWSDRT</sequence>
<dbReference type="EMBL" id="CVRL01000005">
    <property type="protein sequence ID" value="CRL09699.1"/>
    <property type="molecule type" value="Genomic_DNA"/>
</dbReference>
<protein>
    <submittedName>
        <fullName evidence="2">Fatty acid desaturase</fullName>
    </submittedName>
</protein>
<evidence type="ECO:0000313" key="2">
    <source>
        <dbReference type="EMBL" id="CRL09699.1"/>
    </source>
</evidence>
<feature type="domain" description="Fatty acid desaturase" evidence="1">
    <location>
        <begin position="48"/>
        <end position="286"/>
    </location>
</feature>
<accession>A0A0H5CY28</accession>
<keyword evidence="3" id="KW-1185">Reference proteome</keyword>
<evidence type="ECO:0000313" key="3">
    <source>
        <dbReference type="Proteomes" id="UP000043764"/>
    </source>
</evidence>
<dbReference type="AlphaFoldDB" id="A0A0H5CY28"/>
<name>A0A0H5CY28_9RHOB</name>
<dbReference type="InterPro" id="IPR005804">
    <property type="entry name" value="FA_desaturase_dom"/>
</dbReference>
<dbReference type="GO" id="GO:0006629">
    <property type="term" value="P:lipid metabolic process"/>
    <property type="evidence" value="ECO:0007669"/>
    <property type="project" value="InterPro"/>
</dbReference>
<reference evidence="3" key="1">
    <citation type="submission" date="2015-05" db="EMBL/GenBank/DDBJ databases">
        <authorList>
            <person name="Rodrigo-Torres Lidia"/>
            <person name="Arahal R.David."/>
        </authorList>
    </citation>
    <scope>NUCLEOTIDE SEQUENCE [LARGE SCALE GENOMIC DNA]</scope>
    <source>
        <strain evidence="3">CECT 7321</strain>
    </source>
</reference>
<organism evidence="2 3">
    <name type="scientific">Phaeobacter italicus</name>
    <dbReference type="NCBI Taxonomy" id="481446"/>
    <lineage>
        <taxon>Bacteria</taxon>
        <taxon>Pseudomonadati</taxon>
        <taxon>Pseudomonadota</taxon>
        <taxon>Alphaproteobacteria</taxon>
        <taxon>Rhodobacterales</taxon>
        <taxon>Roseobacteraceae</taxon>
        <taxon>Phaeobacter</taxon>
    </lineage>
</organism>
<dbReference type="Pfam" id="PF00487">
    <property type="entry name" value="FA_desaturase"/>
    <property type="match status" value="1"/>
</dbReference>
<proteinExistence type="predicted"/>
<dbReference type="Proteomes" id="UP000043764">
    <property type="component" value="Unassembled WGS sequence"/>
</dbReference>
<evidence type="ECO:0000259" key="1">
    <source>
        <dbReference type="Pfam" id="PF00487"/>
    </source>
</evidence>